<dbReference type="AlphaFoldDB" id="A0A8T0R6F1"/>
<organism evidence="2 3">
    <name type="scientific">Panicum virgatum</name>
    <name type="common">Blackwell switchgrass</name>
    <dbReference type="NCBI Taxonomy" id="38727"/>
    <lineage>
        <taxon>Eukaryota</taxon>
        <taxon>Viridiplantae</taxon>
        <taxon>Streptophyta</taxon>
        <taxon>Embryophyta</taxon>
        <taxon>Tracheophyta</taxon>
        <taxon>Spermatophyta</taxon>
        <taxon>Magnoliopsida</taxon>
        <taxon>Liliopsida</taxon>
        <taxon>Poales</taxon>
        <taxon>Poaceae</taxon>
        <taxon>PACMAD clade</taxon>
        <taxon>Panicoideae</taxon>
        <taxon>Panicodae</taxon>
        <taxon>Paniceae</taxon>
        <taxon>Panicinae</taxon>
        <taxon>Panicum</taxon>
        <taxon>Panicum sect. Hiantes</taxon>
    </lineage>
</organism>
<feature type="transmembrane region" description="Helical" evidence="1">
    <location>
        <begin position="108"/>
        <end position="129"/>
    </location>
</feature>
<dbReference type="EMBL" id="CM029048">
    <property type="protein sequence ID" value="KAG2580705.1"/>
    <property type="molecule type" value="Genomic_DNA"/>
</dbReference>
<name>A0A8T0R6F1_PANVG</name>
<gene>
    <name evidence="2" type="ORF">PVAP13_6NG360166</name>
</gene>
<protein>
    <submittedName>
        <fullName evidence="2">Uncharacterized protein</fullName>
    </submittedName>
</protein>
<dbReference type="Proteomes" id="UP000823388">
    <property type="component" value="Chromosome 6N"/>
</dbReference>
<keyword evidence="3" id="KW-1185">Reference proteome</keyword>
<keyword evidence="1" id="KW-0472">Membrane</keyword>
<evidence type="ECO:0000313" key="2">
    <source>
        <dbReference type="EMBL" id="KAG2580705.1"/>
    </source>
</evidence>
<proteinExistence type="predicted"/>
<sequence>MTRPVVYRAMYGTTDRVDRRTHGKKRKKMTEGVSSRNLLSPFFSRLPAESTAALLNPPLRHLLVYLSRRTALLLPPRTALLRATTTSYGTSAVGADGKKKNKMGMGTGLAVGAAAGVLGGLALAGWSSYLEDKFQECVLERVEENMRRRRPLQIRAWRMRHHFDNLRLLGARRQRNIAGTKGGCCWEQADRRGMLEGRKRLFGLLLKRRCVEQQGTLFSLKATVKCRCIETVEI</sequence>
<keyword evidence="1" id="KW-1133">Transmembrane helix</keyword>
<keyword evidence="1" id="KW-0812">Transmembrane</keyword>
<accession>A0A8T0R6F1</accession>
<comment type="caution">
    <text evidence="2">The sequence shown here is derived from an EMBL/GenBank/DDBJ whole genome shotgun (WGS) entry which is preliminary data.</text>
</comment>
<evidence type="ECO:0000313" key="3">
    <source>
        <dbReference type="Proteomes" id="UP000823388"/>
    </source>
</evidence>
<reference evidence="2" key="1">
    <citation type="submission" date="2020-05" db="EMBL/GenBank/DDBJ databases">
        <title>WGS assembly of Panicum virgatum.</title>
        <authorList>
            <person name="Lovell J.T."/>
            <person name="Jenkins J."/>
            <person name="Shu S."/>
            <person name="Juenger T.E."/>
            <person name="Schmutz J."/>
        </authorList>
    </citation>
    <scope>NUCLEOTIDE SEQUENCE</scope>
    <source>
        <strain evidence="2">AP13</strain>
    </source>
</reference>
<evidence type="ECO:0000256" key="1">
    <source>
        <dbReference type="SAM" id="Phobius"/>
    </source>
</evidence>